<evidence type="ECO:0000259" key="6">
    <source>
        <dbReference type="Pfam" id="PF13860"/>
    </source>
</evidence>
<dbReference type="InterPro" id="IPR025965">
    <property type="entry name" value="FlgD/Vpr_Ig-like"/>
</dbReference>
<dbReference type="Proteomes" id="UP000319627">
    <property type="component" value="Unassembled WGS sequence"/>
</dbReference>
<sequence>MSVVRNTGTNTDNSVSQYQFSETADAATKELGETQFLELLVAQLNNQNPLDPQDNTEFIAQLAQLSTVEGINKLNTSLESILSDYQTSQALRGATLVGRSVIVEGSKAVVDTAKTFNGSLVLPASSSKVFVDVYDASGTPVDRIELGEQAAGTVNFMWDGQDSSGNTLSPGTYTFKAQATYDGESQDLTTFLPATVDTVTLGQNGSEMVLNLAGVGSVTLSQVQVIGQ</sequence>
<dbReference type="AlphaFoldDB" id="A0A562I1R5"/>
<organism evidence="8 9">
    <name type="scientific">Azomonas agilis</name>
    <dbReference type="NCBI Taxonomy" id="116849"/>
    <lineage>
        <taxon>Bacteria</taxon>
        <taxon>Pseudomonadati</taxon>
        <taxon>Pseudomonadota</taxon>
        <taxon>Gammaproteobacteria</taxon>
        <taxon>Pseudomonadales</taxon>
        <taxon>Pseudomonadaceae</taxon>
        <taxon>Azomonas</taxon>
    </lineage>
</organism>
<dbReference type="EMBL" id="VLKG01000006">
    <property type="protein sequence ID" value="TWH64989.1"/>
    <property type="molecule type" value="Genomic_DNA"/>
</dbReference>
<comment type="caution">
    <text evidence="8">The sequence shown here is derived from an EMBL/GenBank/DDBJ whole genome shotgun (WGS) entry which is preliminary data.</text>
</comment>
<name>A0A562I1R5_9GAMM</name>
<dbReference type="Pfam" id="PF13860">
    <property type="entry name" value="FlgD_ig"/>
    <property type="match status" value="1"/>
</dbReference>
<dbReference type="GO" id="GO:0044781">
    <property type="term" value="P:bacterial-type flagellum organization"/>
    <property type="evidence" value="ECO:0007669"/>
    <property type="project" value="UniProtKB-UniRule"/>
</dbReference>
<dbReference type="NCBIfam" id="NF005176">
    <property type="entry name" value="PRK06655.1-1"/>
    <property type="match status" value="1"/>
</dbReference>
<proteinExistence type="inferred from homology"/>
<accession>A0A562I1R5</accession>
<keyword evidence="9" id="KW-1185">Reference proteome</keyword>
<dbReference type="Pfam" id="PF13861">
    <property type="entry name" value="FLgD_tudor"/>
    <property type="match status" value="1"/>
</dbReference>
<dbReference type="Gene3D" id="2.30.30.910">
    <property type="match status" value="1"/>
</dbReference>
<evidence type="ECO:0000313" key="8">
    <source>
        <dbReference type="EMBL" id="TWH64989.1"/>
    </source>
</evidence>
<evidence type="ECO:0000256" key="2">
    <source>
        <dbReference type="ARBA" id="ARBA00016013"/>
    </source>
</evidence>
<evidence type="ECO:0000256" key="3">
    <source>
        <dbReference type="ARBA" id="ARBA00022795"/>
    </source>
</evidence>
<evidence type="ECO:0000256" key="4">
    <source>
        <dbReference type="ARBA" id="ARBA00024746"/>
    </source>
</evidence>
<dbReference type="OrthoDB" id="9785233at2"/>
<keyword evidence="8" id="KW-0969">Cilium</keyword>
<comment type="function">
    <text evidence="4 5">Required for flagellar hook formation. May act as a scaffolding protein.</text>
</comment>
<reference evidence="8 9" key="1">
    <citation type="submission" date="2019-07" db="EMBL/GenBank/DDBJ databases">
        <title>Genomic Encyclopedia of Type Strains, Phase I: the one thousand microbial genomes (KMG-I) project.</title>
        <authorList>
            <person name="Kyrpides N."/>
        </authorList>
    </citation>
    <scope>NUCLEOTIDE SEQUENCE [LARGE SCALE GENOMIC DNA]</scope>
    <source>
        <strain evidence="8 9">DSM 375</strain>
    </source>
</reference>
<keyword evidence="8" id="KW-0282">Flagellum</keyword>
<protein>
    <recommendedName>
        <fullName evidence="2 5">Basal-body rod modification protein FlgD</fullName>
    </recommendedName>
</protein>
<dbReference type="RefSeq" id="WP_144571634.1">
    <property type="nucleotide sequence ID" value="NZ_VLKG01000006.1"/>
</dbReference>
<feature type="domain" description="FlgD/Vpr Ig-like" evidence="6">
    <location>
        <begin position="111"/>
        <end position="182"/>
    </location>
</feature>
<evidence type="ECO:0000256" key="1">
    <source>
        <dbReference type="ARBA" id="ARBA00010577"/>
    </source>
</evidence>
<dbReference type="Gene3D" id="2.60.40.4070">
    <property type="match status" value="1"/>
</dbReference>
<dbReference type="Pfam" id="PF03963">
    <property type="entry name" value="FlgD"/>
    <property type="match status" value="1"/>
</dbReference>
<feature type="domain" description="FlgD Tudor-like" evidence="7">
    <location>
        <begin position="88"/>
        <end position="224"/>
    </location>
</feature>
<keyword evidence="3 5" id="KW-1005">Bacterial flagellum biogenesis</keyword>
<comment type="similarity">
    <text evidence="1 5">Belongs to the FlgD family.</text>
</comment>
<evidence type="ECO:0000256" key="5">
    <source>
        <dbReference type="RuleBase" id="RU362076"/>
    </source>
</evidence>
<gene>
    <name evidence="8" type="ORF">LX59_01931</name>
</gene>
<keyword evidence="8" id="KW-0966">Cell projection</keyword>
<dbReference type="InterPro" id="IPR025963">
    <property type="entry name" value="FLgD_Tudor"/>
</dbReference>
<dbReference type="InterPro" id="IPR005648">
    <property type="entry name" value="FlgD"/>
</dbReference>
<evidence type="ECO:0000313" key="9">
    <source>
        <dbReference type="Proteomes" id="UP000319627"/>
    </source>
</evidence>
<evidence type="ECO:0000259" key="7">
    <source>
        <dbReference type="Pfam" id="PF13861"/>
    </source>
</evidence>